<feature type="transmembrane region" description="Helical" evidence="1">
    <location>
        <begin position="394"/>
        <end position="413"/>
    </location>
</feature>
<feature type="transmembrane region" description="Helical" evidence="1">
    <location>
        <begin position="524"/>
        <end position="545"/>
    </location>
</feature>
<proteinExistence type="predicted"/>
<dbReference type="Proteomes" id="UP000500767">
    <property type="component" value="Chromosome"/>
</dbReference>
<dbReference type="KEGG" id="lck:HN018_21440"/>
<dbReference type="GO" id="GO:0022857">
    <property type="term" value="F:transmembrane transporter activity"/>
    <property type="evidence" value="ECO:0007669"/>
    <property type="project" value="InterPro"/>
</dbReference>
<accession>A0A6M8HUK6</accession>
<protein>
    <submittedName>
        <fullName evidence="2">FUSC family protein</fullName>
    </submittedName>
</protein>
<feature type="transmembrane region" description="Helical" evidence="1">
    <location>
        <begin position="72"/>
        <end position="90"/>
    </location>
</feature>
<dbReference type="EMBL" id="CP053708">
    <property type="protein sequence ID" value="QKE92254.1"/>
    <property type="molecule type" value="Genomic_DNA"/>
</dbReference>
<evidence type="ECO:0000313" key="2">
    <source>
        <dbReference type="EMBL" id="QKE92254.1"/>
    </source>
</evidence>
<evidence type="ECO:0000313" key="3">
    <source>
        <dbReference type="Proteomes" id="UP000500767"/>
    </source>
</evidence>
<keyword evidence="1" id="KW-1133">Transmembrane helix</keyword>
<feature type="transmembrane region" description="Helical" evidence="1">
    <location>
        <begin position="471"/>
        <end position="488"/>
    </location>
</feature>
<feature type="transmembrane region" description="Helical" evidence="1">
    <location>
        <begin position="97"/>
        <end position="114"/>
    </location>
</feature>
<name>A0A6M8HUK6_9PROT</name>
<dbReference type="GO" id="GO:0005886">
    <property type="term" value="C:plasma membrane"/>
    <property type="evidence" value="ECO:0007669"/>
    <property type="project" value="InterPro"/>
</dbReference>
<keyword evidence="3" id="KW-1185">Reference proteome</keyword>
<feature type="transmembrane region" description="Helical" evidence="1">
    <location>
        <begin position="120"/>
        <end position="139"/>
    </location>
</feature>
<feature type="transmembrane region" description="Helical" evidence="1">
    <location>
        <begin position="608"/>
        <end position="629"/>
    </location>
</feature>
<feature type="transmembrane region" description="Helical" evidence="1">
    <location>
        <begin position="172"/>
        <end position="192"/>
    </location>
</feature>
<keyword evidence="1" id="KW-0472">Membrane</keyword>
<dbReference type="RefSeq" id="WP_171836910.1">
    <property type="nucleotide sequence ID" value="NZ_CP053708.1"/>
</dbReference>
<dbReference type="AlphaFoldDB" id="A0A6M8HUK6"/>
<dbReference type="InterPro" id="IPR006726">
    <property type="entry name" value="PHBA_efflux_AaeB/fusaric-R"/>
</dbReference>
<feature type="transmembrane region" description="Helical" evidence="1">
    <location>
        <begin position="146"/>
        <end position="166"/>
    </location>
</feature>
<keyword evidence="1" id="KW-0812">Transmembrane</keyword>
<dbReference type="Pfam" id="PF04632">
    <property type="entry name" value="FUSC"/>
    <property type="match status" value="1"/>
</dbReference>
<reference evidence="2 3" key="1">
    <citation type="journal article" date="2014" name="World J. Microbiol. Biotechnol.">
        <title>Biodiversity and physiological characteristics of Antarctic and Arctic lichens-associated bacteria.</title>
        <authorList>
            <person name="Lee Y.M."/>
            <person name="Kim E.H."/>
            <person name="Lee H.K."/>
            <person name="Hong S.G."/>
        </authorList>
    </citation>
    <scope>NUCLEOTIDE SEQUENCE [LARGE SCALE GENOMIC DNA]</scope>
    <source>
        <strain evidence="2 3">PAMC 26569</strain>
    </source>
</reference>
<evidence type="ECO:0000256" key="1">
    <source>
        <dbReference type="SAM" id="Phobius"/>
    </source>
</evidence>
<organism evidence="2 3">
    <name type="scientific">Lichenicola cladoniae</name>
    <dbReference type="NCBI Taxonomy" id="1484109"/>
    <lineage>
        <taxon>Bacteria</taxon>
        <taxon>Pseudomonadati</taxon>
        <taxon>Pseudomonadota</taxon>
        <taxon>Alphaproteobacteria</taxon>
        <taxon>Acetobacterales</taxon>
        <taxon>Acetobacteraceae</taxon>
        <taxon>Lichenicola</taxon>
    </lineage>
</organism>
<feature type="transmembrane region" description="Helical" evidence="1">
    <location>
        <begin position="42"/>
        <end position="66"/>
    </location>
</feature>
<gene>
    <name evidence="2" type="ORF">HN018_21440</name>
</gene>
<sequence>MTGPDNTMAPSSRTGASGIAALLAGARRMNRGRRWSSLASPYWSTLAYTLRTMLAIGIALSTAFALQLQSPMSAVTTVLIVVNPVTGALISKSLWRLFGTLLGAVVAVALMSAFAQAPLLFTVALSLCIGAACVVASLLRYFKAYGAVLAGYTIIIVASSSFAQPLNIFTGALSRVSAVSVGIVSAALVFLLTSLPQPSTLALTIETLVRDIASGFVLYRQPGAPGLSGRNAKTLPRTGLLLRASALDETIEYAGADSYVLRRRMGRLRLGAARLLGLLSTLEPLHDALARTGSGDASRDLSEAHRAQTIARETMQALSQLPPGGLLGSLPMIDAARVRIDTIAIGLRDPAALTVTLHERDLLSQLSHAVADLTDAGSADTRIRLRPYLDWTTALRNGFRGALVTLIGGLFWYVTQWTAGPTMLSFLVPAACLLSTNPSASKASVELATGALLAIPASMVFQTFLVPQISGFPLLWGALCLCLLPGIWLQYHPVQRGRAFGYAVFFNAMINVHNPITFDDISLLNNWEAFLLGCICLVMVFRVLLPANPRRDIARLAASLGRAIELLSWQRPVVAGFGAWPLQRWEVWQNLQMQKIQRMIQRLQQMPGLAAAPLVQAAFATVALGRVILTLQQLQSDPALPEAGRDAARQALRALRRVRMEPARVASRINRLEHELAPLLAPDPSANGPSPISDASDRGLPALVGTLGEAVLLIEKARGLLDRRCPDLAAA</sequence>
<feature type="transmembrane region" description="Helical" evidence="1">
    <location>
        <begin position="500"/>
        <end position="518"/>
    </location>
</feature>